<dbReference type="Gene3D" id="3.40.50.11740">
    <property type="entry name" value="HypD, alpha/beta domain 2"/>
    <property type="match status" value="2"/>
</dbReference>
<dbReference type="PANTHER" id="PTHR30149">
    <property type="entry name" value="HYDROGENASE PROTEIN ASSEMBLY PROTEIN HYPD"/>
    <property type="match status" value="1"/>
</dbReference>
<accession>A0A1I2Q4L4</accession>
<evidence type="ECO:0000256" key="1">
    <source>
        <dbReference type="ARBA" id="ARBA00007888"/>
    </source>
</evidence>
<dbReference type="Proteomes" id="UP000198661">
    <property type="component" value="Unassembled WGS sequence"/>
</dbReference>
<keyword evidence="5" id="KW-1185">Reference proteome</keyword>
<evidence type="ECO:0000256" key="3">
    <source>
        <dbReference type="ARBA" id="ARBA00023004"/>
    </source>
</evidence>
<dbReference type="STRING" id="201973.SAMN04488025_12142"/>
<dbReference type="OrthoDB" id="9770424at2"/>
<keyword evidence="3" id="KW-0408">Iron</keyword>
<dbReference type="GO" id="GO:0051539">
    <property type="term" value="F:4 iron, 4 sulfur cluster binding"/>
    <property type="evidence" value="ECO:0007669"/>
    <property type="project" value="TreeGrafter"/>
</dbReference>
<dbReference type="EMBL" id="FOOK01000021">
    <property type="protein sequence ID" value="SFG22309.1"/>
    <property type="molecule type" value="Genomic_DNA"/>
</dbReference>
<dbReference type="Pfam" id="PF01924">
    <property type="entry name" value="HypD"/>
    <property type="match status" value="1"/>
</dbReference>
<dbReference type="RefSeq" id="WP_092039235.1">
    <property type="nucleotide sequence ID" value="NZ_FOOK01000021.1"/>
</dbReference>
<dbReference type="AlphaFoldDB" id="A0A1I2Q4L4"/>
<dbReference type="InterPro" id="IPR042244">
    <property type="entry name" value="HypD_2_sf"/>
</dbReference>
<dbReference type="InterPro" id="IPR042243">
    <property type="entry name" value="HypD_1"/>
</dbReference>
<keyword evidence="2" id="KW-0479">Metal-binding</keyword>
<dbReference type="GO" id="GO:0070025">
    <property type="term" value="F:carbon monoxide binding"/>
    <property type="evidence" value="ECO:0007669"/>
    <property type="project" value="TreeGrafter"/>
</dbReference>
<proteinExistence type="inferred from homology"/>
<gene>
    <name evidence="4" type="ORF">SAMN04488025_12142</name>
</gene>
<dbReference type="GO" id="GO:0051604">
    <property type="term" value="P:protein maturation"/>
    <property type="evidence" value="ECO:0007669"/>
    <property type="project" value="TreeGrafter"/>
</dbReference>
<dbReference type="Gene3D" id="6.10.20.100">
    <property type="match status" value="1"/>
</dbReference>
<reference evidence="4 5" key="1">
    <citation type="submission" date="2016-10" db="EMBL/GenBank/DDBJ databases">
        <authorList>
            <person name="de Groot N.N."/>
        </authorList>
    </citation>
    <scope>NUCLEOTIDE SEQUENCE [LARGE SCALE GENOMIC DNA]</scope>
    <source>
        <strain evidence="4 5">DSM 44945</strain>
    </source>
</reference>
<evidence type="ECO:0000313" key="5">
    <source>
        <dbReference type="Proteomes" id="UP000198661"/>
    </source>
</evidence>
<evidence type="ECO:0000313" key="4">
    <source>
        <dbReference type="EMBL" id="SFG22309.1"/>
    </source>
</evidence>
<dbReference type="PIRSF" id="PIRSF005622">
    <property type="entry name" value="Hydrgn_mat_hypD"/>
    <property type="match status" value="1"/>
</dbReference>
<dbReference type="NCBIfam" id="TIGR00075">
    <property type="entry name" value="hypD"/>
    <property type="match status" value="1"/>
</dbReference>
<evidence type="ECO:0000256" key="2">
    <source>
        <dbReference type="ARBA" id="ARBA00022723"/>
    </source>
</evidence>
<protein>
    <submittedName>
        <fullName evidence="4">Hydrogenase expression/formation protein HypD</fullName>
    </submittedName>
</protein>
<dbReference type="PANTHER" id="PTHR30149:SF0">
    <property type="entry name" value="HYDROGENASE MATURATION FACTOR HYPD"/>
    <property type="match status" value="1"/>
</dbReference>
<comment type="similarity">
    <text evidence="1">Belongs to the HypD family.</text>
</comment>
<organism evidence="4 5">
    <name type="scientific">Planifilum fulgidum</name>
    <dbReference type="NCBI Taxonomy" id="201973"/>
    <lineage>
        <taxon>Bacteria</taxon>
        <taxon>Bacillati</taxon>
        <taxon>Bacillota</taxon>
        <taxon>Bacilli</taxon>
        <taxon>Bacillales</taxon>
        <taxon>Thermoactinomycetaceae</taxon>
        <taxon>Planifilum</taxon>
    </lineage>
</organism>
<name>A0A1I2Q4L4_9BACL</name>
<dbReference type="InterPro" id="IPR002780">
    <property type="entry name" value="Hyd_form_HypD"/>
</dbReference>
<dbReference type="GO" id="GO:0005506">
    <property type="term" value="F:iron ion binding"/>
    <property type="evidence" value="ECO:0007669"/>
    <property type="project" value="TreeGrafter"/>
</dbReference>
<sequence>MREILEQCSDPVLGRKLLDRIRKLAEEYKDRTGREPAFMEVCGSHTMALARTGIKALLRGHVKLISGPGCPVCVTDQKDIDAMIQLADGDGRILCTFGDMMRVPGSRRSLMEAKAEGADIRPVYSPDDALKIAAGNPDKEVIFLGIGFETTIPVLAATLKAAEERGMDNFSMWMTTKLVEPVLRVLLESKEVRLDGLILPGHVSIVIGRKGYRYLTEEYGMPGVISGFEPVQILAGIHRLLELVLAGRAEIVNEYSGVVREEGNIRAQQLMERYLEPVDEAWRGIGVIPKSGLDIRPEYAHLNAKRRFSVKVGEPRKTKCRCGEIIRGVATPPECPLFGKACTPARPIGPCMVSSEGSCAAHYHYMEAGDGS</sequence>